<dbReference type="eggNOG" id="COG3070">
    <property type="taxonomic scope" value="Bacteria"/>
</dbReference>
<gene>
    <name evidence="2" type="ORF">HMPREF9004_1919</name>
</gene>
<evidence type="ECO:0000313" key="2">
    <source>
        <dbReference type="EMBL" id="ENO17377.1"/>
    </source>
</evidence>
<reference evidence="2 3" key="1">
    <citation type="submission" date="2013-03" db="EMBL/GenBank/DDBJ databases">
        <title>Reference genome for the Human Microbiome Project.</title>
        <authorList>
            <person name="Aqrawi P."/>
            <person name="Ayvaz T."/>
            <person name="Bess C."/>
            <person name="Blankenburg K."/>
            <person name="Coyle M."/>
            <person name="Deng J."/>
            <person name="Forbes L."/>
            <person name="Fowler G."/>
            <person name="Francisco L."/>
            <person name="Fu Q."/>
            <person name="Gibbs R."/>
            <person name="Gross S."/>
            <person name="Gubbala S."/>
            <person name="Hale W."/>
            <person name="Hemphill L."/>
            <person name="Highlander S."/>
            <person name="Hirani K."/>
            <person name="Jackson L."/>
            <person name="Jakkamsetti A."/>
            <person name="Javaid M."/>
            <person name="Jayaseelan J.C."/>
            <person name="Jiang H."/>
            <person name="Joshi V."/>
            <person name="Korchina V."/>
            <person name="Kovar C."/>
            <person name="Lara F."/>
            <person name="Lee S."/>
            <person name="Liu Y."/>
            <person name="Mata R."/>
            <person name="Mathew T."/>
            <person name="Munidasa M."/>
            <person name="Muzny D."/>
            <person name="Nazareth L."/>
            <person name="Ngo R."/>
            <person name="Nguyen L."/>
            <person name="Nguyen N."/>
            <person name="Okwuonu G."/>
            <person name="Ongeri F."/>
            <person name="Palculict T."/>
            <person name="Patil S."/>
            <person name="Petrosino J."/>
            <person name="Pham C."/>
            <person name="Pham P."/>
            <person name="Pu L.-L."/>
            <person name="Qin X."/>
            <person name="Qu J."/>
            <person name="Reid J."/>
            <person name="Ross M."/>
            <person name="Ruth R."/>
            <person name="Saada N."/>
            <person name="San Lucas F."/>
            <person name="Santibanez J."/>
            <person name="Shang Y."/>
            <person name="Simmons D."/>
            <person name="Song X.-Z."/>
            <person name="Tang L.-Y."/>
            <person name="Thornton R."/>
            <person name="Warren J."/>
            <person name="Weissenberger G."/>
            <person name="Wilczek-Boney K."/>
            <person name="Worley K."/>
            <person name="Youmans B."/>
            <person name="Zhang J."/>
            <person name="Zhang L."/>
            <person name="Zhao Z."/>
            <person name="Zhou C."/>
            <person name="Zhu D."/>
            <person name="Zhu Y."/>
        </authorList>
    </citation>
    <scope>NUCLEOTIDE SEQUENCE [LARGE SCALE GENOMIC DNA]</scope>
    <source>
        <strain evidence="2 3">F0333</strain>
    </source>
</reference>
<dbReference type="RefSeq" id="WP_005964978.1">
    <property type="nucleotide sequence ID" value="NZ_CP040505.1"/>
</dbReference>
<dbReference type="HOGENOM" id="CLU_151771_1_0_11"/>
<dbReference type="STRING" id="888050.HMPREF9004_1919"/>
<comment type="caution">
    <text evidence="2">The sequence shown here is derived from an EMBL/GenBank/DDBJ whole genome shotgun (WGS) entry which is preliminary data.</text>
</comment>
<sequence>MASSKEYLEHVLDLLSKVAGVTHRTMMGEYLLYSEGVLFGGVYDDRFLLKDVPAAREVFPLEQEPYEGARPMLLVDSEDLVQISDTIAAMIPQLAASGTRKRRK</sequence>
<dbReference type="Gene3D" id="3.30.1460.30">
    <property type="entry name" value="YgaC/TfoX-N like chaperone"/>
    <property type="match status" value="1"/>
</dbReference>
<dbReference type="EMBL" id="AQHZ01000029">
    <property type="protein sequence ID" value="ENO17377.1"/>
    <property type="molecule type" value="Genomic_DNA"/>
</dbReference>
<evidence type="ECO:0000313" key="3">
    <source>
        <dbReference type="Proteomes" id="UP000013015"/>
    </source>
</evidence>
<dbReference type="Proteomes" id="UP000013015">
    <property type="component" value="Unassembled WGS sequence"/>
</dbReference>
<name>N6X1S2_9ACTO</name>
<keyword evidence="3" id="KW-1185">Reference proteome</keyword>
<proteinExistence type="predicted"/>
<organism evidence="2 3">
    <name type="scientific">Schaalia cardiffensis F0333</name>
    <dbReference type="NCBI Taxonomy" id="888050"/>
    <lineage>
        <taxon>Bacteria</taxon>
        <taxon>Bacillati</taxon>
        <taxon>Actinomycetota</taxon>
        <taxon>Actinomycetes</taxon>
        <taxon>Actinomycetales</taxon>
        <taxon>Actinomycetaceae</taxon>
        <taxon>Schaalia</taxon>
    </lineage>
</organism>
<accession>N6X1S2</accession>
<feature type="domain" description="TfoX N-terminal" evidence="1">
    <location>
        <begin position="13"/>
        <end position="60"/>
    </location>
</feature>
<dbReference type="PATRIC" id="fig|888050.3.peg.1839"/>
<protein>
    <submittedName>
        <fullName evidence="2">TfoX domain family protein</fullName>
    </submittedName>
</protein>
<evidence type="ECO:0000259" key="1">
    <source>
        <dbReference type="Pfam" id="PF04993"/>
    </source>
</evidence>
<dbReference type="InterPro" id="IPR007076">
    <property type="entry name" value="TfoX_N"/>
</dbReference>
<dbReference type="SUPFAM" id="SSF159894">
    <property type="entry name" value="YgaC/TfoX-N like"/>
    <property type="match status" value="1"/>
</dbReference>
<dbReference type="Pfam" id="PF04993">
    <property type="entry name" value="TfoX_N"/>
    <property type="match status" value="1"/>
</dbReference>
<dbReference type="OrthoDB" id="8687154at2"/>
<dbReference type="AlphaFoldDB" id="N6X1S2"/>